<dbReference type="PROSITE" id="PS51257">
    <property type="entry name" value="PROKAR_LIPOPROTEIN"/>
    <property type="match status" value="1"/>
</dbReference>
<feature type="non-terminal residue" evidence="1">
    <location>
        <position position="26"/>
    </location>
</feature>
<accession>K1THH7</accession>
<comment type="caution">
    <text evidence="1">The sequence shown here is derived from an EMBL/GenBank/DDBJ whole genome shotgun (WGS) entry which is preliminary data.</text>
</comment>
<proteinExistence type="predicted"/>
<sequence length="26" mass="2822">MGGLRRHMPVTHATFLVACLAIAGIW</sequence>
<organism evidence="1">
    <name type="scientific">human gut metagenome</name>
    <dbReference type="NCBI Taxonomy" id="408170"/>
    <lineage>
        <taxon>unclassified sequences</taxon>
        <taxon>metagenomes</taxon>
        <taxon>organismal metagenomes</taxon>
    </lineage>
</organism>
<dbReference type="AlphaFoldDB" id="K1THH7"/>
<name>K1THH7_9ZZZZ</name>
<protein>
    <submittedName>
        <fullName evidence="1">Uncharacterized protein</fullName>
    </submittedName>
</protein>
<reference evidence="1" key="1">
    <citation type="journal article" date="2013" name="Environ. Microbiol.">
        <title>Microbiota from the distal guts of lean and obese adolescents exhibit partial functional redundancy besides clear differences in community structure.</title>
        <authorList>
            <person name="Ferrer M."/>
            <person name="Ruiz A."/>
            <person name="Lanza F."/>
            <person name="Haange S.B."/>
            <person name="Oberbach A."/>
            <person name="Till H."/>
            <person name="Bargiela R."/>
            <person name="Campoy C."/>
            <person name="Segura M.T."/>
            <person name="Richter M."/>
            <person name="von Bergen M."/>
            <person name="Seifert J."/>
            <person name="Suarez A."/>
        </authorList>
    </citation>
    <scope>NUCLEOTIDE SEQUENCE</scope>
</reference>
<evidence type="ECO:0000313" key="1">
    <source>
        <dbReference type="EMBL" id="EKC72507.1"/>
    </source>
</evidence>
<gene>
    <name evidence="1" type="ORF">LEA_06707</name>
</gene>
<dbReference type="EMBL" id="AJWY01004391">
    <property type="protein sequence ID" value="EKC72507.1"/>
    <property type="molecule type" value="Genomic_DNA"/>
</dbReference>